<keyword evidence="3" id="KW-0813">Transport</keyword>
<evidence type="ECO:0000256" key="1">
    <source>
        <dbReference type="ARBA" id="ARBA00004651"/>
    </source>
</evidence>
<dbReference type="InterPro" id="IPR018247">
    <property type="entry name" value="EF_Hand_1_Ca_BS"/>
</dbReference>
<comment type="similarity">
    <text evidence="2">Belongs to the Ca(2+):cation antiporter (CaCA) (TC 2.A.19) family.</text>
</comment>
<dbReference type="PANTHER" id="PTHR31503">
    <property type="entry name" value="VACUOLAR CALCIUM ION TRANSPORTER"/>
    <property type="match status" value="1"/>
</dbReference>
<feature type="transmembrane region" description="Helical" evidence="17">
    <location>
        <begin position="454"/>
        <end position="474"/>
    </location>
</feature>
<reference evidence="20 21" key="1">
    <citation type="submission" date="2024-01" db="EMBL/GenBank/DDBJ databases">
        <title>A telomere-to-telomere, gap-free genome of sweet tea (Lithocarpus litseifolius).</title>
        <authorList>
            <person name="Zhou J."/>
        </authorList>
    </citation>
    <scope>NUCLEOTIDE SEQUENCE [LARGE SCALE GENOMIC DNA]</scope>
    <source>
        <strain evidence="20">Zhou-2022a</strain>
        <tissue evidence="20">Leaf</tissue>
    </source>
</reference>
<evidence type="ECO:0000256" key="10">
    <source>
        <dbReference type="ARBA" id="ARBA00022837"/>
    </source>
</evidence>
<dbReference type="GO" id="GO:0006814">
    <property type="term" value="P:sodium ion transport"/>
    <property type="evidence" value="ECO:0007669"/>
    <property type="project" value="UniProtKB-KW"/>
</dbReference>
<evidence type="ECO:0000256" key="9">
    <source>
        <dbReference type="ARBA" id="ARBA00022737"/>
    </source>
</evidence>
<evidence type="ECO:0000256" key="12">
    <source>
        <dbReference type="ARBA" id="ARBA00023016"/>
    </source>
</evidence>
<dbReference type="Gene3D" id="1.10.238.10">
    <property type="entry name" value="EF-hand"/>
    <property type="match status" value="1"/>
</dbReference>
<evidence type="ECO:0000313" key="21">
    <source>
        <dbReference type="Proteomes" id="UP001459277"/>
    </source>
</evidence>
<dbReference type="InterPro" id="IPR044880">
    <property type="entry name" value="NCX_ion-bd_dom_sf"/>
</dbReference>
<sequence>MSNYHHLSVSTFGLFLLILCVPSYGRFITICPLTSDLISDGVQDCDSAESSTSTSTSTCHQTYGFLPCTTSVMGNLFLMVVYGYLMYLAAKLLSDGSELLLEILRPGFVAGLVLPILGALPEALLVLVSGIFGSTETAQSQVSVGMGMVAGSTIIILTIIWGSSVVVGKCDLVDSIAQDARDTKGFSSTESGVSTEIWTCYAAMIMVASIIPLLIVQIPQILNLTSGRHFAVLIGLIVSLLLLVSYILYQVRQPDIQRRKIAYVKHKYFMLGLLTHLKQRSLGRLLDENGQPDTVVIQKLFSSIDENGDGRISHDELRALIAGIRFEEVIDLNLDDAVNKLMIDFDTSGNSAIESHEFVTAISNWLSKIGATAACNAGLYSIKRTFNDFYLKEHDLLDVSIARDPSDEVVESAMKSKWDYVKAAQLLLLGTIIAAAFADPLVDVVDNFSDATSIPAFFISFIVLPLATSSRDAVSAIIFASHKKRSSTSLTFYEIYGSVTMHNVFNLPVFLALVYFRGLTWDFSSEVLVILILSIVIGALASFRTHFPMWTSILAFLLYPFSLALAYVLHYVYGWS</sequence>
<evidence type="ECO:0000256" key="17">
    <source>
        <dbReference type="SAM" id="Phobius"/>
    </source>
</evidence>
<evidence type="ECO:0000256" key="8">
    <source>
        <dbReference type="ARBA" id="ARBA00022723"/>
    </source>
</evidence>
<dbReference type="InterPro" id="IPR011992">
    <property type="entry name" value="EF-hand-dom_pair"/>
</dbReference>
<feature type="transmembrane region" description="Helical" evidence="17">
    <location>
        <begin position="198"/>
        <end position="218"/>
    </location>
</feature>
<dbReference type="GO" id="GO:0005774">
    <property type="term" value="C:vacuolar membrane"/>
    <property type="evidence" value="ECO:0007669"/>
    <property type="project" value="UniProtKB-ARBA"/>
</dbReference>
<protein>
    <recommendedName>
        <fullName evidence="19">EF-hand domain-containing protein</fullName>
    </recommendedName>
</protein>
<keyword evidence="15 17" id="KW-0472">Membrane</keyword>
<dbReference type="CDD" id="cd00051">
    <property type="entry name" value="EFh"/>
    <property type="match status" value="1"/>
</dbReference>
<feature type="domain" description="EF-hand" evidence="19">
    <location>
        <begin position="292"/>
        <end position="327"/>
    </location>
</feature>
<keyword evidence="16" id="KW-0739">Sodium transport</keyword>
<keyword evidence="5" id="KW-1003">Cell membrane</keyword>
<feature type="chain" id="PRO_5043946242" description="EF-hand domain-containing protein" evidence="18">
    <location>
        <begin position="26"/>
        <end position="576"/>
    </location>
</feature>
<keyword evidence="4" id="KW-0050">Antiport</keyword>
<dbReference type="GO" id="GO:0006874">
    <property type="term" value="P:intracellular calcium ion homeostasis"/>
    <property type="evidence" value="ECO:0007669"/>
    <property type="project" value="TreeGrafter"/>
</dbReference>
<evidence type="ECO:0000256" key="3">
    <source>
        <dbReference type="ARBA" id="ARBA00022448"/>
    </source>
</evidence>
<evidence type="ECO:0000256" key="7">
    <source>
        <dbReference type="ARBA" id="ARBA00022692"/>
    </source>
</evidence>
<feature type="signal peptide" evidence="18">
    <location>
        <begin position="1"/>
        <end position="25"/>
    </location>
</feature>
<dbReference type="Gene3D" id="1.20.1420.30">
    <property type="entry name" value="NCX, central ion-binding region"/>
    <property type="match status" value="1"/>
</dbReference>
<comment type="subcellular location">
    <subcellularLocation>
        <location evidence="1">Cell membrane</location>
        <topology evidence="1">Multi-pass membrane protein</topology>
    </subcellularLocation>
</comment>
<evidence type="ECO:0000256" key="16">
    <source>
        <dbReference type="ARBA" id="ARBA00023201"/>
    </source>
</evidence>
<feature type="transmembrane region" description="Helical" evidence="17">
    <location>
        <begin position="108"/>
        <end position="132"/>
    </location>
</feature>
<dbReference type="SMART" id="SM00054">
    <property type="entry name" value="EFh"/>
    <property type="match status" value="2"/>
</dbReference>
<evidence type="ECO:0000256" key="13">
    <source>
        <dbReference type="ARBA" id="ARBA00023053"/>
    </source>
</evidence>
<accession>A0AAW2DDN4</accession>
<feature type="transmembrane region" description="Helical" evidence="17">
    <location>
        <begin position="63"/>
        <end position="87"/>
    </location>
</feature>
<keyword evidence="9" id="KW-0677">Repeat</keyword>
<evidence type="ECO:0000256" key="18">
    <source>
        <dbReference type="SAM" id="SignalP"/>
    </source>
</evidence>
<evidence type="ECO:0000256" key="14">
    <source>
        <dbReference type="ARBA" id="ARBA00023065"/>
    </source>
</evidence>
<gene>
    <name evidence="20" type="ORF">SO802_008273</name>
</gene>
<keyword evidence="11 17" id="KW-1133">Transmembrane helix</keyword>
<keyword evidence="7 17" id="KW-0812">Transmembrane</keyword>
<dbReference type="InterPro" id="IPR002048">
    <property type="entry name" value="EF_hand_dom"/>
</dbReference>
<proteinExistence type="inferred from homology"/>
<feature type="transmembrane region" description="Helical" evidence="17">
    <location>
        <begin position="144"/>
        <end position="167"/>
    </location>
</feature>
<dbReference type="EMBL" id="JAZDWU010000003">
    <property type="protein sequence ID" value="KAL0006771.1"/>
    <property type="molecule type" value="Genomic_DNA"/>
</dbReference>
<dbReference type="Pfam" id="PF01699">
    <property type="entry name" value="Na_Ca_ex"/>
    <property type="match status" value="2"/>
</dbReference>
<feature type="transmembrane region" description="Helical" evidence="17">
    <location>
        <begin position="230"/>
        <end position="249"/>
    </location>
</feature>
<feature type="transmembrane region" description="Helical" evidence="17">
    <location>
        <begin position="523"/>
        <end position="541"/>
    </location>
</feature>
<dbReference type="PROSITE" id="PS00018">
    <property type="entry name" value="EF_HAND_1"/>
    <property type="match status" value="1"/>
</dbReference>
<evidence type="ECO:0000256" key="2">
    <source>
        <dbReference type="ARBA" id="ARBA00008170"/>
    </source>
</evidence>
<feature type="transmembrane region" description="Helical" evidence="17">
    <location>
        <begin position="553"/>
        <end position="573"/>
    </location>
</feature>
<evidence type="ECO:0000256" key="11">
    <source>
        <dbReference type="ARBA" id="ARBA00022989"/>
    </source>
</evidence>
<organism evidence="20 21">
    <name type="scientific">Lithocarpus litseifolius</name>
    <dbReference type="NCBI Taxonomy" id="425828"/>
    <lineage>
        <taxon>Eukaryota</taxon>
        <taxon>Viridiplantae</taxon>
        <taxon>Streptophyta</taxon>
        <taxon>Embryophyta</taxon>
        <taxon>Tracheophyta</taxon>
        <taxon>Spermatophyta</taxon>
        <taxon>Magnoliopsida</taxon>
        <taxon>eudicotyledons</taxon>
        <taxon>Gunneridae</taxon>
        <taxon>Pentapetalae</taxon>
        <taxon>rosids</taxon>
        <taxon>fabids</taxon>
        <taxon>Fagales</taxon>
        <taxon>Fagaceae</taxon>
        <taxon>Lithocarpus</taxon>
    </lineage>
</organism>
<evidence type="ECO:0000256" key="6">
    <source>
        <dbReference type="ARBA" id="ARBA00022568"/>
    </source>
</evidence>
<dbReference type="Proteomes" id="UP001459277">
    <property type="component" value="Unassembled WGS sequence"/>
</dbReference>
<evidence type="ECO:0000259" key="19">
    <source>
        <dbReference type="PROSITE" id="PS50222"/>
    </source>
</evidence>
<dbReference type="PROSITE" id="PS50222">
    <property type="entry name" value="EF_HAND_2"/>
    <property type="match status" value="1"/>
</dbReference>
<evidence type="ECO:0000313" key="20">
    <source>
        <dbReference type="EMBL" id="KAL0006771.1"/>
    </source>
</evidence>
<keyword evidence="13" id="KW-0915">Sodium</keyword>
<dbReference type="SUPFAM" id="SSF47473">
    <property type="entry name" value="EF-hand"/>
    <property type="match status" value="1"/>
</dbReference>
<name>A0AAW2DDN4_9ROSI</name>
<feature type="transmembrane region" description="Helical" evidence="17">
    <location>
        <begin position="495"/>
        <end position="517"/>
    </location>
</feature>
<evidence type="ECO:0000256" key="5">
    <source>
        <dbReference type="ARBA" id="ARBA00022475"/>
    </source>
</evidence>
<keyword evidence="6" id="KW-0109">Calcium transport</keyword>
<comment type="caution">
    <text evidence="20">The sequence shown here is derived from an EMBL/GenBank/DDBJ whole genome shotgun (WGS) entry which is preliminary data.</text>
</comment>
<dbReference type="InterPro" id="IPR004713">
    <property type="entry name" value="CaH_exchang"/>
</dbReference>
<feature type="transmembrane region" description="Helical" evidence="17">
    <location>
        <begin position="423"/>
        <end position="442"/>
    </location>
</feature>
<dbReference type="FunFam" id="1.20.1420.30:FF:000019">
    <property type="entry name" value="Sodium/calcium exchanger NCL2"/>
    <property type="match status" value="1"/>
</dbReference>
<dbReference type="GO" id="GO:0005886">
    <property type="term" value="C:plasma membrane"/>
    <property type="evidence" value="ECO:0007669"/>
    <property type="project" value="UniProtKB-SubCell"/>
</dbReference>
<keyword evidence="10" id="KW-0106">Calcium</keyword>
<keyword evidence="18" id="KW-0732">Signal</keyword>
<dbReference type="GO" id="GO:0015369">
    <property type="term" value="F:calcium:proton antiporter activity"/>
    <property type="evidence" value="ECO:0007669"/>
    <property type="project" value="TreeGrafter"/>
</dbReference>
<dbReference type="PANTHER" id="PTHR31503:SF36">
    <property type="entry name" value="SODIUM_CALCIUM EXCHANGER MEMBRANE REGION DOMAIN-CONTAINING PROTEIN"/>
    <property type="match status" value="1"/>
</dbReference>
<dbReference type="GO" id="GO:0005509">
    <property type="term" value="F:calcium ion binding"/>
    <property type="evidence" value="ECO:0007669"/>
    <property type="project" value="InterPro"/>
</dbReference>
<keyword evidence="8" id="KW-0479">Metal-binding</keyword>
<keyword evidence="21" id="KW-1185">Reference proteome</keyword>
<keyword evidence="12" id="KW-0346">Stress response</keyword>
<dbReference type="AlphaFoldDB" id="A0AAW2DDN4"/>
<evidence type="ECO:0000256" key="15">
    <source>
        <dbReference type="ARBA" id="ARBA00023136"/>
    </source>
</evidence>
<evidence type="ECO:0000256" key="4">
    <source>
        <dbReference type="ARBA" id="ARBA00022449"/>
    </source>
</evidence>
<keyword evidence="14" id="KW-0406">Ion transport</keyword>
<dbReference type="InterPro" id="IPR004837">
    <property type="entry name" value="NaCa_Exmemb"/>
</dbReference>
<dbReference type="Pfam" id="PF13499">
    <property type="entry name" value="EF-hand_7"/>
    <property type="match status" value="1"/>
</dbReference>